<dbReference type="PANTHER" id="PTHR10652">
    <property type="entry name" value="ADENYLYL CYCLASE-ASSOCIATED PROTEIN"/>
    <property type="match status" value="1"/>
</dbReference>
<dbReference type="GO" id="GO:0007015">
    <property type="term" value="P:actin filament organization"/>
    <property type="evidence" value="ECO:0007669"/>
    <property type="project" value="TreeGrafter"/>
</dbReference>
<keyword evidence="5" id="KW-1185">Reference proteome</keyword>
<dbReference type="SMART" id="SM00673">
    <property type="entry name" value="CARP"/>
    <property type="match status" value="2"/>
</dbReference>
<feature type="compositionally biased region" description="Basic and acidic residues" evidence="2">
    <location>
        <begin position="227"/>
        <end position="237"/>
    </location>
</feature>
<dbReference type="OrthoDB" id="1601at2759"/>
<evidence type="ECO:0000256" key="2">
    <source>
        <dbReference type="SAM" id="MobiDB-lite"/>
    </source>
</evidence>
<feature type="domain" description="C-CAP/cofactor C-like" evidence="3">
    <location>
        <begin position="252"/>
        <end position="388"/>
    </location>
</feature>
<dbReference type="SUPFAM" id="SSF69340">
    <property type="entry name" value="C-terminal domain of adenylylcyclase associated protein"/>
    <property type="match status" value="1"/>
</dbReference>
<dbReference type="Gene3D" id="1.25.40.330">
    <property type="entry name" value="Adenylate cyclase-associated CAP, N-terminal domain"/>
    <property type="match status" value="1"/>
</dbReference>
<dbReference type="WBParaSite" id="SBAD_0000805201-mRNA-1">
    <property type="protein sequence ID" value="SBAD_0000805201-mRNA-1"/>
    <property type="gene ID" value="SBAD_0000805201"/>
</dbReference>
<dbReference type="AlphaFoldDB" id="A0A183IVW2"/>
<dbReference type="InterPro" id="IPR016098">
    <property type="entry name" value="CAP/MinC_C"/>
</dbReference>
<dbReference type="GO" id="GO:0008179">
    <property type="term" value="F:adenylate cyclase binding"/>
    <property type="evidence" value="ECO:0007669"/>
    <property type="project" value="TreeGrafter"/>
</dbReference>
<dbReference type="InterPro" id="IPR001837">
    <property type="entry name" value="Adenylate_cyclase-assoc_CAP"/>
</dbReference>
<protein>
    <submittedName>
        <fullName evidence="6">Adenylyl cyclase-associated protein</fullName>
    </submittedName>
</protein>
<dbReference type="InterPro" id="IPR036222">
    <property type="entry name" value="CAP_N_sf"/>
</dbReference>
<gene>
    <name evidence="4" type="ORF">SBAD_LOCUS7759</name>
</gene>
<evidence type="ECO:0000313" key="6">
    <source>
        <dbReference type="WBParaSite" id="SBAD_0000805201-mRNA-1"/>
    </source>
</evidence>
<comment type="similarity">
    <text evidence="1">Belongs to the CAP family.</text>
</comment>
<dbReference type="Gene3D" id="2.160.20.70">
    <property type="match status" value="1"/>
</dbReference>
<organism evidence="6">
    <name type="scientific">Soboliphyme baturini</name>
    <dbReference type="NCBI Taxonomy" id="241478"/>
    <lineage>
        <taxon>Eukaryota</taxon>
        <taxon>Metazoa</taxon>
        <taxon>Ecdysozoa</taxon>
        <taxon>Nematoda</taxon>
        <taxon>Enoplea</taxon>
        <taxon>Dorylaimia</taxon>
        <taxon>Dioctophymatida</taxon>
        <taxon>Dioctophymatoidea</taxon>
        <taxon>Soboliphymatidae</taxon>
        <taxon>Soboliphyme</taxon>
    </lineage>
</organism>
<dbReference type="GO" id="GO:0003779">
    <property type="term" value="F:actin binding"/>
    <property type="evidence" value="ECO:0007669"/>
    <property type="project" value="InterPro"/>
</dbReference>
<dbReference type="InterPro" id="IPR017901">
    <property type="entry name" value="C-CAP_CF_C-like"/>
</dbReference>
<feature type="region of interest" description="Disordered" evidence="2">
    <location>
        <begin position="216"/>
        <end position="247"/>
    </location>
</feature>
<name>A0A183IVW2_9BILA</name>
<evidence type="ECO:0000313" key="5">
    <source>
        <dbReference type="Proteomes" id="UP000270296"/>
    </source>
</evidence>
<reference evidence="6" key="1">
    <citation type="submission" date="2016-06" db="UniProtKB">
        <authorList>
            <consortium name="WormBaseParasite"/>
        </authorList>
    </citation>
    <scope>IDENTIFICATION</scope>
</reference>
<dbReference type="PANTHER" id="PTHR10652:SF0">
    <property type="entry name" value="ADENYLYL CYCLASE-ASSOCIATED PROTEIN"/>
    <property type="match status" value="1"/>
</dbReference>
<dbReference type="Proteomes" id="UP000270296">
    <property type="component" value="Unassembled WGS sequence"/>
</dbReference>
<dbReference type="InterPro" id="IPR006599">
    <property type="entry name" value="CARP_motif"/>
</dbReference>
<evidence type="ECO:0000259" key="3">
    <source>
        <dbReference type="PROSITE" id="PS51329"/>
    </source>
</evidence>
<dbReference type="Pfam" id="PF08603">
    <property type="entry name" value="CAP_C"/>
    <property type="match status" value="1"/>
</dbReference>
<evidence type="ECO:0000313" key="4">
    <source>
        <dbReference type="EMBL" id="VDP14189.1"/>
    </source>
</evidence>
<proteinExistence type="inferred from homology"/>
<sequence>MKAELVVAAFQAQRNFIWTAIQLPKPTDLKLRQLLLPTSEKIDEILSLRSTKRISPYFNHFSTISESISALGWITVVPAPAAFIKEMEEASLFYANRVLRDFKDKDTIHVQWINGWIEVLTKLHDYVVKNHTTGLMWNAVQGQSSERSSTSISVNQSSMTMSGVPPPPPPMSMTITASTAEKSQQSLMDMRNALFEEINKGVEITKGLRKVTADMQTHKNPALRLQEPSRSESHYSESKYSTSSTASEKMGTAKIHCEGGKKWIIENQVKNQSIVVEISDMKQVVYIYNCVDCLIQLKGKANSITVDSCKRTNVVFDNLVSSIEVINCQKVQVQTLGTMPTVAIQNTDSCQVYLSRCSLNAEIISSRSTEMNVLVPDECGEFVSEHLIYLSTFHVKIIATTVHFLKSILTSFVLSSSVSSFAREKFSVQYTLLYLCTAVEEVLKPFSSAN</sequence>
<dbReference type="FunFam" id="1.25.40.330:FF:000001">
    <property type="entry name" value="Adenylyl cyclase-associated protein"/>
    <property type="match status" value="1"/>
</dbReference>
<dbReference type="PROSITE" id="PS51329">
    <property type="entry name" value="C_CAP_COFACTOR_C"/>
    <property type="match status" value="1"/>
</dbReference>
<dbReference type="SUPFAM" id="SSF101278">
    <property type="entry name" value="N-terminal domain of adenylylcyclase associated protein, CAP"/>
    <property type="match status" value="1"/>
</dbReference>
<accession>A0A183IVW2</accession>
<feature type="compositionally biased region" description="Low complexity" evidence="2">
    <location>
        <begin position="238"/>
        <end position="247"/>
    </location>
</feature>
<dbReference type="EMBL" id="UZAM01010913">
    <property type="protein sequence ID" value="VDP14189.1"/>
    <property type="molecule type" value="Genomic_DNA"/>
</dbReference>
<evidence type="ECO:0000256" key="1">
    <source>
        <dbReference type="ARBA" id="ARBA00007659"/>
    </source>
</evidence>
<reference evidence="4 5" key="2">
    <citation type="submission" date="2018-11" db="EMBL/GenBank/DDBJ databases">
        <authorList>
            <consortium name="Pathogen Informatics"/>
        </authorList>
    </citation>
    <scope>NUCLEOTIDE SEQUENCE [LARGE SCALE GENOMIC DNA]</scope>
</reference>
<dbReference type="InterPro" id="IPR053950">
    <property type="entry name" value="CAP_N"/>
</dbReference>
<dbReference type="GO" id="GO:0005737">
    <property type="term" value="C:cytoplasm"/>
    <property type="evidence" value="ECO:0007669"/>
    <property type="project" value="TreeGrafter"/>
</dbReference>
<dbReference type="InterPro" id="IPR013912">
    <property type="entry name" value="Adenylate_cyclase-assoc_CAP_C"/>
</dbReference>
<dbReference type="InterPro" id="IPR036223">
    <property type="entry name" value="CAP_C_sf"/>
</dbReference>
<dbReference type="GO" id="GO:0019933">
    <property type="term" value="P:cAMP-mediated signaling"/>
    <property type="evidence" value="ECO:0007669"/>
    <property type="project" value="TreeGrafter"/>
</dbReference>
<dbReference type="GO" id="GO:0000902">
    <property type="term" value="P:cell morphogenesis"/>
    <property type="evidence" value="ECO:0007669"/>
    <property type="project" value="TreeGrafter"/>
</dbReference>
<dbReference type="Pfam" id="PF21938">
    <property type="entry name" value="CAP_N"/>
    <property type="match status" value="1"/>
</dbReference>